<reference evidence="1 2" key="1">
    <citation type="journal article" date="2019" name="Sci. Rep.">
        <title>Orb-weaving spider Araneus ventricosus genome elucidates the spidroin gene catalogue.</title>
        <authorList>
            <person name="Kono N."/>
            <person name="Nakamura H."/>
            <person name="Ohtoshi R."/>
            <person name="Moran D.A.P."/>
            <person name="Shinohara A."/>
            <person name="Yoshida Y."/>
            <person name="Fujiwara M."/>
            <person name="Mori M."/>
            <person name="Tomita M."/>
            <person name="Arakawa K."/>
        </authorList>
    </citation>
    <scope>NUCLEOTIDE SEQUENCE [LARGE SCALE GENOMIC DNA]</scope>
</reference>
<organism evidence="1 2">
    <name type="scientific">Araneus ventricosus</name>
    <name type="common">Orbweaver spider</name>
    <name type="synonym">Epeira ventricosa</name>
    <dbReference type="NCBI Taxonomy" id="182803"/>
    <lineage>
        <taxon>Eukaryota</taxon>
        <taxon>Metazoa</taxon>
        <taxon>Ecdysozoa</taxon>
        <taxon>Arthropoda</taxon>
        <taxon>Chelicerata</taxon>
        <taxon>Arachnida</taxon>
        <taxon>Araneae</taxon>
        <taxon>Araneomorphae</taxon>
        <taxon>Entelegynae</taxon>
        <taxon>Araneoidea</taxon>
        <taxon>Araneidae</taxon>
        <taxon>Araneus</taxon>
    </lineage>
</organism>
<dbReference type="Proteomes" id="UP000499080">
    <property type="component" value="Unassembled WGS sequence"/>
</dbReference>
<dbReference type="EMBL" id="BGPR01000568">
    <property type="protein sequence ID" value="GBM26729.1"/>
    <property type="molecule type" value="Genomic_DNA"/>
</dbReference>
<dbReference type="AlphaFoldDB" id="A0A4Y2EEM7"/>
<dbReference type="Gene3D" id="3.30.420.10">
    <property type="entry name" value="Ribonuclease H-like superfamily/Ribonuclease H"/>
    <property type="match status" value="1"/>
</dbReference>
<dbReference type="OrthoDB" id="6759042at2759"/>
<gene>
    <name evidence="1" type="ORF">AVEN_175884_1</name>
</gene>
<evidence type="ECO:0008006" key="3">
    <source>
        <dbReference type="Google" id="ProtNLM"/>
    </source>
</evidence>
<protein>
    <recommendedName>
        <fullName evidence="3">Tc1-like transposase DDE domain-containing protein</fullName>
    </recommendedName>
</protein>
<proteinExistence type="predicted"/>
<sequence length="91" mass="10316">MWYSIFRNSLVGPFLYISTLNGDKFMQLVLNGTVSGLMDELPLAVLTHVWFQLDGAPPHHTSAERRWFNADSLTSGLTYRVLLNFSLDPLT</sequence>
<dbReference type="InterPro" id="IPR036397">
    <property type="entry name" value="RNaseH_sf"/>
</dbReference>
<name>A0A4Y2EEM7_ARAVE</name>
<comment type="caution">
    <text evidence="1">The sequence shown here is derived from an EMBL/GenBank/DDBJ whole genome shotgun (WGS) entry which is preliminary data.</text>
</comment>
<evidence type="ECO:0000313" key="2">
    <source>
        <dbReference type="Proteomes" id="UP000499080"/>
    </source>
</evidence>
<dbReference type="GO" id="GO:0003676">
    <property type="term" value="F:nucleic acid binding"/>
    <property type="evidence" value="ECO:0007669"/>
    <property type="project" value="InterPro"/>
</dbReference>
<evidence type="ECO:0000313" key="1">
    <source>
        <dbReference type="EMBL" id="GBM26729.1"/>
    </source>
</evidence>
<accession>A0A4Y2EEM7</accession>
<keyword evidence="2" id="KW-1185">Reference proteome</keyword>